<gene>
    <name evidence="1" type="ORF">EJ571_02965</name>
</gene>
<dbReference type="AlphaFoldDB" id="A0A4R5PGK0"/>
<evidence type="ECO:0000313" key="1">
    <source>
        <dbReference type="EMBL" id="TDH24864.1"/>
    </source>
</evidence>
<evidence type="ECO:0000313" key="2">
    <source>
        <dbReference type="Proteomes" id="UP000295627"/>
    </source>
</evidence>
<reference evidence="1 2" key="1">
    <citation type="journal article" date="2019" name="Sci. Rep.">
        <title>Extended insight into the Mycobacterium chelonae-abscessus complex through whole genome sequencing of Mycobacterium salmoniphilum outbreak and Mycobacterium salmoniphilum-like strains.</title>
        <authorList>
            <person name="Behra P.R.K."/>
            <person name="Das S."/>
            <person name="Pettersson B.M.F."/>
            <person name="Shirreff L."/>
            <person name="DuCote T."/>
            <person name="Jacobsson K.G."/>
            <person name="Ennis D.G."/>
            <person name="Kirsebom L.A."/>
        </authorList>
    </citation>
    <scope>NUCLEOTIDE SEQUENCE [LARGE SCALE GENOMIC DNA]</scope>
    <source>
        <strain evidence="1 2">DSM 45524</strain>
    </source>
</reference>
<protein>
    <submittedName>
        <fullName evidence="1">Uncharacterized protein</fullName>
    </submittedName>
</protein>
<proteinExistence type="predicted"/>
<organism evidence="1 2">
    <name type="scientific">Mycobacteroides franklinii</name>
    <dbReference type="NCBI Taxonomy" id="948102"/>
    <lineage>
        <taxon>Bacteria</taxon>
        <taxon>Bacillati</taxon>
        <taxon>Actinomycetota</taxon>
        <taxon>Actinomycetes</taxon>
        <taxon>Mycobacteriales</taxon>
        <taxon>Mycobacteriaceae</taxon>
        <taxon>Mycobacteroides</taxon>
    </lineage>
</organism>
<name>A0A4R5PGK0_9MYCO</name>
<sequence length="144" mass="14785">MGMLALVGGLSPGVACADPGPVGPTDYANTTGGHKQFYTSTNINCVLNDDSIVCILDPSNGPGADMNIAMVSPEGSWTTWSATQARIFGPPDRPFDASKYGRPLKAGNAIAAGGGQCSLSQASVLECRRGESGFVIDSAGIRVY</sequence>
<dbReference type="EMBL" id="RXLR01000007">
    <property type="protein sequence ID" value="TDH24864.1"/>
    <property type="molecule type" value="Genomic_DNA"/>
</dbReference>
<dbReference type="RefSeq" id="WP_133052606.1">
    <property type="nucleotide sequence ID" value="NZ_MAFQ01000020.1"/>
</dbReference>
<dbReference type="Proteomes" id="UP000295627">
    <property type="component" value="Unassembled WGS sequence"/>
</dbReference>
<comment type="caution">
    <text evidence="1">The sequence shown here is derived from an EMBL/GenBank/DDBJ whole genome shotgun (WGS) entry which is preliminary data.</text>
</comment>
<accession>A0A4R5PGK0</accession>